<feature type="non-terminal residue" evidence="1">
    <location>
        <position position="252"/>
    </location>
</feature>
<evidence type="ECO:0000313" key="1">
    <source>
        <dbReference type="EMBL" id="OCH84231.1"/>
    </source>
</evidence>
<organism evidence="1 2">
    <name type="scientific">Obba rivulosa</name>
    <dbReference type="NCBI Taxonomy" id="1052685"/>
    <lineage>
        <taxon>Eukaryota</taxon>
        <taxon>Fungi</taxon>
        <taxon>Dikarya</taxon>
        <taxon>Basidiomycota</taxon>
        <taxon>Agaricomycotina</taxon>
        <taxon>Agaricomycetes</taxon>
        <taxon>Polyporales</taxon>
        <taxon>Gelatoporiaceae</taxon>
        <taxon>Obba</taxon>
    </lineage>
</organism>
<dbReference type="Proteomes" id="UP000250043">
    <property type="component" value="Unassembled WGS sequence"/>
</dbReference>
<dbReference type="OrthoDB" id="3270129at2759"/>
<name>A0A8E2AGU3_9APHY</name>
<reference evidence="1 2" key="1">
    <citation type="submission" date="2016-07" db="EMBL/GenBank/DDBJ databases">
        <title>Draft genome of the white-rot fungus Obba rivulosa 3A-2.</title>
        <authorList>
            <consortium name="DOE Joint Genome Institute"/>
            <person name="Miettinen O."/>
            <person name="Riley R."/>
            <person name="Acob R."/>
            <person name="Barry K."/>
            <person name="Cullen D."/>
            <person name="De Vries R."/>
            <person name="Hainaut M."/>
            <person name="Hatakka A."/>
            <person name="Henrissat B."/>
            <person name="Hilden K."/>
            <person name="Kuo R."/>
            <person name="Labutti K."/>
            <person name="Lipzen A."/>
            <person name="Makela M.R."/>
            <person name="Sandor L."/>
            <person name="Spatafora J.W."/>
            <person name="Grigoriev I.V."/>
            <person name="Hibbett D.S."/>
        </authorList>
    </citation>
    <scope>NUCLEOTIDE SEQUENCE [LARGE SCALE GENOMIC DNA]</scope>
    <source>
        <strain evidence="1 2">3A-2</strain>
    </source>
</reference>
<sequence length="252" mass="28424">YLSDGDMLAMDLWPQRMGRRVSDITDLSSMAPHDVIPCDFEGVCRWCELHTTVHPDTGVRHHELVHSLTEERDKYHALIRVQGFLKAIHFGPFGNYTGYDESCVLAMLLTIHIIPRRPHKAAKAAVLAHVKRLIHETLGCTAGAEESEGTIHLERKVFTQVRGTADSQTRSVLGPAEDPHGYMHKLDGKWVVAHKLQTLLQTPQGAIAPTHPFIFRTGDFVEVVIFVHVTTFFQCKQLHADVRFALQKVVRL</sequence>
<keyword evidence="2" id="KW-1185">Reference proteome</keyword>
<evidence type="ECO:0000313" key="2">
    <source>
        <dbReference type="Proteomes" id="UP000250043"/>
    </source>
</evidence>
<gene>
    <name evidence="1" type="ORF">OBBRIDRAFT_689580</name>
</gene>
<dbReference type="EMBL" id="KV722703">
    <property type="protein sequence ID" value="OCH84231.1"/>
    <property type="molecule type" value="Genomic_DNA"/>
</dbReference>
<feature type="non-terminal residue" evidence="1">
    <location>
        <position position="1"/>
    </location>
</feature>
<proteinExistence type="predicted"/>
<protein>
    <submittedName>
        <fullName evidence="1">Uncharacterized protein</fullName>
    </submittedName>
</protein>
<dbReference type="AlphaFoldDB" id="A0A8E2AGU3"/>
<accession>A0A8E2AGU3</accession>